<feature type="signal peptide" evidence="2">
    <location>
        <begin position="1"/>
        <end position="21"/>
    </location>
</feature>
<organism evidence="3 4">
    <name type="scientific">Symbiodinium necroappetens</name>
    <dbReference type="NCBI Taxonomy" id="1628268"/>
    <lineage>
        <taxon>Eukaryota</taxon>
        <taxon>Sar</taxon>
        <taxon>Alveolata</taxon>
        <taxon>Dinophyceae</taxon>
        <taxon>Suessiales</taxon>
        <taxon>Symbiodiniaceae</taxon>
        <taxon>Symbiodinium</taxon>
    </lineage>
</organism>
<dbReference type="AlphaFoldDB" id="A0A812PTD8"/>
<comment type="caution">
    <text evidence="3">The sequence shown here is derived from an EMBL/GenBank/DDBJ whole genome shotgun (WGS) entry which is preliminary data.</text>
</comment>
<protein>
    <submittedName>
        <fullName evidence="3">TetA protein</fullName>
    </submittedName>
</protein>
<dbReference type="EMBL" id="CAJNJA010015019">
    <property type="protein sequence ID" value="CAE7354936.1"/>
    <property type="molecule type" value="Genomic_DNA"/>
</dbReference>
<name>A0A812PTD8_9DINO</name>
<dbReference type="OrthoDB" id="428388at2759"/>
<sequence length="886" mass="99208">MGSWRKLCLFLLLGALGSAWAEVVDTEDATCQLEILKHPGKGKALAKAKHNKGKRKRFELLKIKSKSASTKAKAREVHQAKAKSRKANPGLDLDTDFNISDILAGGSRLPKHGLKHASGPKQAQTQDKALRAKGAAAPTEETASLVRHHQDAHGTHTDGPTFAVTTRVYAAELPYLKHFLKYYLHDLQVKRVYLFCTDDAEETTIRSAVRGFGFSEQQVTFVRGKRNQSLQRLNYHAVQEDFLLDVDCDEFLVPPKGGLRGIIESDPHADAFNLQWTCYPSDARELDFEPKGIPCTGYKGMIRTKSLHDENGHYQFVEGTPICGGRGQSGPCVFSKQVIPLAHLQYRGFWDSVLKDVSSPAGSQWMLKGQPKSIAMQKIRQGQPPKRMQSLAFEMVCVERFGTQLLSEHGLKAPRQMKFSIDGTFQSKALANAGVDRVLKMQAEKGYRRYKEALQMSFDKLLCNPKQTCANIKPNPLTKLLEKMSASKLRAYNGACKKPESVGHEVKFTQRSNAGKKQKKAAKEQAARALLHVGAKDVQGKEAKVPTFAVTTRVYQAELPFLKHFLKHYLHDVKVKRVYLWCTAKSEEPSIRAAVRNFGFSDKQVTFVDGGPRVQNLQRLNYHVVKEDYLLDVDCDEFLVPPKGGLRGIIESDPHADAFYMQWTCYPSDEHKLNFKPTGLPCTGLKGMIKTKSMHDHDGHFEIVGGVPQCGGRGPCIFSKHILSLAHVQYRGFWDSVLKDVSSPAGSQWMLKGQPRSVAMKEIRNGRPGKRMMSLAFEMVCVERYGTELLSHEKLKVPRQVAFAIDASYQTKALAKAGLDRVMKMQADKGYKRYKAALHKSFDRLLCNPKMACIDIKPYPVSKMLEKLSASQLSAYNGRALRRQTD</sequence>
<evidence type="ECO:0000313" key="4">
    <source>
        <dbReference type="Proteomes" id="UP000601435"/>
    </source>
</evidence>
<dbReference type="Proteomes" id="UP000601435">
    <property type="component" value="Unassembled WGS sequence"/>
</dbReference>
<keyword evidence="4" id="KW-1185">Reference proteome</keyword>
<evidence type="ECO:0000256" key="2">
    <source>
        <dbReference type="SAM" id="SignalP"/>
    </source>
</evidence>
<evidence type="ECO:0000256" key="1">
    <source>
        <dbReference type="SAM" id="MobiDB-lite"/>
    </source>
</evidence>
<feature type="region of interest" description="Disordered" evidence="1">
    <location>
        <begin position="110"/>
        <end position="141"/>
    </location>
</feature>
<reference evidence="3" key="1">
    <citation type="submission" date="2021-02" db="EMBL/GenBank/DDBJ databases">
        <authorList>
            <person name="Dougan E. K."/>
            <person name="Rhodes N."/>
            <person name="Thang M."/>
            <person name="Chan C."/>
        </authorList>
    </citation>
    <scope>NUCLEOTIDE SEQUENCE</scope>
</reference>
<accession>A0A812PTD8</accession>
<keyword evidence="2" id="KW-0732">Signal</keyword>
<feature type="region of interest" description="Disordered" evidence="1">
    <location>
        <begin position="66"/>
        <end position="89"/>
    </location>
</feature>
<evidence type="ECO:0000313" key="3">
    <source>
        <dbReference type="EMBL" id="CAE7354936.1"/>
    </source>
</evidence>
<gene>
    <name evidence="3" type="primary">tetA</name>
    <name evidence="3" type="ORF">SNEC2469_LOCUS9270</name>
</gene>
<proteinExistence type="predicted"/>
<feature type="chain" id="PRO_5033039878" evidence="2">
    <location>
        <begin position="22"/>
        <end position="886"/>
    </location>
</feature>